<evidence type="ECO:0000256" key="1">
    <source>
        <dbReference type="ARBA" id="ARBA00004141"/>
    </source>
</evidence>
<gene>
    <name evidence="9" type="ORF">GCM10022231_17650</name>
</gene>
<evidence type="ECO:0000256" key="3">
    <source>
        <dbReference type="ARBA" id="ARBA00022989"/>
    </source>
</evidence>
<evidence type="ECO:0000313" key="10">
    <source>
        <dbReference type="Proteomes" id="UP001418444"/>
    </source>
</evidence>
<evidence type="ECO:0000313" key="9">
    <source>
        <dbReference type="EMBL" id="GAA3958569.1"/>
    </source>
</evidence>
<evidence type="ECO:0000256" key="2">
    <source>
        <dbReference type="ARBA" id="ARBA00022692"/>
    </source>
</evidence>
<keyword evidence="10" id="KW-1185">Reference proteome</keyword>
<keyword evidence="2 6" id="KW-0812">Transmembrane</keyword>
<evidence type="ECO:0000256" key="4">
    <source>
        <dbReference type="ARBA" id="ARBA00023136"/>
    </source>
</evidence>
<dbReference type="PANTHER" id="PTHR21016">
    <property type="entry name" value="BETA-AMYLOID BINDING PROTEIN-RELATED"/>
    <property type="match status" value="1"/>
</dbReference>
<organism evidence="9 10">
    <name type="scientific">Gordonia caeni</name>
    <dbReference type="NCBI Taxonomy" id="1007097"/>
    <lineage>
        <taxon>Bacteria</taxon>
        <taxon>Bacillati</taxon>
        <taxon>Actinomycetota</taxon>
        <taxon>Actinomycetes</taxon>
        <taxon>Mycobacteriales</taxon>
        <taxon>Gordoniaceae</taxon>
        <taxon>Gordonia</taxon>
    </lineage>
</organism>
<dbReference type="Pfam" id="PF14237">
    <property type="entry name" value="GYF_2"/>
    <property type="match status" value="1"/>
</dbReference>
<comment type="caution">
    <text evidence="9">The sequence shown here is derived from an EMBL/GenBank/DDBJ whole genome shotgun (WGS) entry which is preliminary data.</text>
</comment>
<evidence type="ECO:0000259" key="8">
    <source>
        <dbReference type="Pfam" id="PF14237"/>
    </source>
</evidence>
<feature type="region of interest" description="Disordered" evidence="5">
    <location>
        <begin position="1"/>
        <end position="43"/>
    </location>
</feature>
<feature type="transmembrane region" description="Helical" evidence="6">
    <location>
        <begin position="132"/>
        <end position="155"/>
    </location>
</feature>
<feature type="compositionally biased region" description="Pro residues" evidence="5">
    <location>
        <begin position="1"/>
        <end position="19"/>
    </location>
</feature>
<keyword evidence="3 6" id="KW-1133">Transmembrane helix</keyword>
<dbReference type="InterPro" id="IPR025640">
    <property type="entry name" value="GYF_2"/>
</dbReference>
<proteinExistence type="predicted"/>
<evidence type="ECO:0000256" key="6">
    <source>
        <dbReference type="SAM" id="Phobius"/>
    </source>
</evidence>
<dbReference type="InterPro" id="IPR007829">
    <property type="entry name" value="TM2"/>
</dbReference>
<dbReference type="Proteomes" id="UP001418444">
    <property type="component" value="Unassembled WGS sequence"/>
</dbReference>
<feature type="domain" description="TM2" evidence="7">
    <location>
        <begin position="103"/>
        <end position="151"/>
    </location>
</feature>
<dbReference type="PANTHER" id="PTHR21016:SF25">
    <property type="entry name" value="TM2 DOMAIN-CONTAINING PROTEIN DDB_G0277895-RELATED"/>
    <property type="match status" value="1"/>
</dbReference>
<protein>
    <recommendedName>
        <fullName evidence="11">TM2 domain-containing protein</fullName>
    </recommendedName>
</protein>
<evidence type="ECO:0000256" key="5">
    <source>
        <dbReference type="SAM" id="MobiDB-lite"/>
    </source>
</evidence>
<evidence type="ECO:0000259" key="7">
    <source>
        <dbReference type="Pfam" id="PF05154"/>
    </source>
</evidence>
<evidence type="ECO:0008006" key="11">
    <source>
        <dbReference type="Google" id="ProtNLM"/>
    </source>
</evidence>
<dbReference type="RefSeq" id="WP_344782734.1">
    <property type="nucleotide sequence ID" value="NZ_BAAAZW010000004.1"/>
</dbReference>
<accession>A0ABP7P2D5</accession>
<keyword evidence="4 6" id="KW-0472">Membrane</keyword>
<dbReference type="Pfam" id="PF05154">
    <property type="entry name" value="TM2"/>
    <property type="match status" value="1"/>
</dbReference>
<dbReference type="EMBL" id="BAAAZW010000004">
    <property type="protein sequence ID" value="GAA3958569.1"/>
    <property type="molecule type" value="Genomic_DNA"/>
</dbReference>
<sequence>MTQPPQSPPPFGSQGPPPGFGTQGQPYGAGQPGQPVPGQPAAPMNDAGGGFVAVLNGQEVGPLSPPDLKALTLSGQVRSTTQIRDVRGGNWFQAGAIPGLFSDKEWLVTMLLSLFVGGFGVDRFYLGYTGLGVAKLLTCGGLGIWSIIDFILVVLRKMPDAEGRALSA</sequence>
<feature type="domain" description="GYF" evidence="8">
    <location>
        <begin position="53"/>
        <end position="100"/>
    </location>
</feature>
<comment type="subcellular location">
    <subcellularLocation>
        <location evidence="1">Membrane</location>
        <topology evidence="1">Multi-pass membrane protein</topology>
    </subcellularLocation>
</comment>
<dbReference type="InterPro" id="IPR050932">
    <property type="entry name" value="TM2D1-3-like"/>
</dbReference>
<feature type="compositionally biased region" description="Low complexity" evidence="5">
    <location>
        <begin position="23"/>
        <end position="33"/>
    </location>
</feature>
<reference evidence="10" key="1">
    <citation type="journal article" date="2019" name="Int. J. Syst. Evol. Microbiol.">
        <title>The Global Catalogue of Microorganisms (GCM) 10K type strain sequencing project: providing services to taxonomists for standard genome sequencing and annotation.</title>
        <authorList>
            <consortium name="The Broad Institute Genomics Platform"/>
            <consortium name="The Broad Institute Genome Sequencing Center for Infectious Disease"/>
            <person name="Wu L."/>
            <person name="Ma J."/>
        </authorList>
    </citation>
    <scope>NUCLEOTIDE SEQUENCE [LARGE SCALE GENOMIC DNA]</scope>
    <source>
        <strain evidence="10">JCM 16923</strain>
    </source>
</reference>
<name>A0ABP7P2D5_9ACTN</name>